<feature type="modified residue" description="4-aspartylphosphate" evidence="2">
    <location>
        <position position="51"/>
    </location>
</feature>
<dbReference type="Gene3D" id="3.40.50.2300">
    <property type="match status" value="1"/>
</dbReference>
<dbReference type="InterPro" id="IPR011006">
    <property type="entry name" value="CheY-like_superfamily"/>
</dbReference>
<feature type="domain" description="Response regulatory" evidence="3">
    <location>
        <begin position="3"/>
        <end position="119"/>
    </location>
</feature>
<accession>A0A657PV37</accession>
<protein>
    <submittedName>
        <fullName evidence="4">Response regulator</fullName>
    </submittedName>
</protein>
<evidence type="ECO:0000256" key="1">
    <source>
        <dbReference type="ARBA" id="ARBA00022553"/>
    </source>
</evidence>
<comment type="caution">
    <text evidence="4">The sequence shown here is derived from an EMBL/GenBank/DDBJ whole genome shotgun (WGS) entry which is preliminary data.</text>
</comment>
<evidence type="ECO:0000313" key="4">
    <source>
        <dbReference type="EMBL" id="PUD99231.1"/>
    </source>
</evidence>
<sequence>MRRILVIDDEEGVRDSFSLALGEEYEVVGAADGDQGVRLARGRRPDLVFLDLRMPGLSGVETLRRLHLLYPGIDVCIVTGFYEEYLRELIQAGEEGIRFQVARKPIDQEQIRVIAESHLQGPQVYPG</sequence>
<evidence type="ECO:0000256" key="2">
    <source>
        <dbReference type="PROSITE-ProRule" id="PRU00169"/>
    </source>
</evidence>
<name>A0A657PV37_9GAMM</name>
<reference evidence="4 5" key="1">
    <citation type="submission" date="2018-01" db="EMBL/GenBank/DDBJ databases">
        <title>Novel co-symbiosis in the lucinid bivalve Phacoides pectinatus.</title>
        <authorList>
            <person name="Lim S.J."/>
            <person name="Davis B.G."/>
            <person name="Gill D.E."/>
            <person name="Engel A.S."/>
            <person name="Anderson L.C."/>
            <person name="Campbell B.J."/>
        </authorList>
    </citation>
    <scope>NUCLEOTIDE SEQUENCE [LARGE SCALE GENOMIC DNA]</scope>
    <source>
        <strain evidence="4">N3_P5</strain>
    </source>
</reference>
<dbReference type="EMBL" id="PQCO01000266">
    <property type="protein sequence ID" value="PUD99231.1"/>
    <property type="molecule type" value="Genomic_DNA"/>
</dbReference>
<dbReference type="PANTHER" id="PTHR44591">
    <property type="entry name" value="STRESS RESPONSE REGULATOR PROTEIN 1"/>
    <property type="match status" value="1"/>
</dbReference>
<dbReference type="SUPFAM" id="SSF52172">
    <property type="entry name" value="CheY-like"/>
    <property type="match status" value="1"/>
</dbReference>
<organism evidence="4 5">
    <name type="scientific">Candidatus Sedimenticola endophacoides</name>
    <dbReference type="NCBI Taxonomy" id="2548426"/>
    <lineage>
        <taxon>Bacteria</taxon>
        <taxon>Pseudomonadati</taxon>
        <taxon>Pseudomonadota</taxon>
        <taxon>Gammaproteobacteria</taxon>
        <taxon>Chromatiales</taxon>
        <taxon>Sedimenticolaceae</taxon>
        <taxon>Sedimenticola</taxon>
    </lineage>
</organism>
<proteinExistence type="predicted"/>
<dbReference type="SMART" id="SM00448">
    <property type="entry name" value="REC"/>
    <property type="match status" value="1"/>
</dbReference>
<dbReference type="InterPro" id="IPR001789">
    <property type="entry name" value="Sig_transdc_resp-reg_receiver"/>
</dbReference>
<dbReference type="GO" id="GO:0000160">
    <property type="term" value="P:phosphorelay signal transduction system"/>
    <property type="evidence" value="ECO:0007669"/>
    <property type="project" value="InterPro"/>
</dbReference>
<dbReference type="CDD" id="cd17535">
    <property type="entry name" value="REC_NarL-like"/>
    <property type="match status" value="1"/>
</dbReference>
<evidence type="ECO:0000259" key="3">
    <source>
        <dbReference type="PROSITE" id="PS50110"/>
    </source>
</evidence>
<dbReference type="PROSITE" id="PS50110">
    <property type="entry name" value="RESPONSE_REGULATORY"/>
    <property type="match status" value="1"/>
</dbReference>
<dbReference type="InterPro" id="IPR058245">
    <property type="entry name" value="NreC/VraR/RcsB-like_REC"/>
</dbReference>
<keyword evidence="1 2" id="KW-0597">Phosphoprotein</keyword>
<dbReference type="InterPro" id="IPR050595">
    <property type="entry name" value="Bact_response_regulator"/>
</dbReference>
<gene>
    <name evidence="4" type="ORF">C3L24_11340</name>
</gene>
<dbReference type="Proteomes" id="UP000250928">
    <property type="component" value="Unassembled WGS sequence"/>
</dbReference>
<dbReference type="Pfam" id="PF00072">
    <property type="entry name" value="Response_reg"/>
    <property type="match status" value="1"/>
</dbReference>
<dbReference type="AlphaFoldDB" id="A0A657PV37"/>
<evidence type="ECO:0000313" key="5">
    <source>
        <dbReference type="Proteomes" id="UP000250928"/>
    </source>
</evidence>
<dbReference type="PANTHER" id="PTHR44591:SF3">
    <property type="entry name" value="RESPONSE REGULATORY DOMAIN-CONTAINING PROTEIN"/>
    <property type="match status" value="1"/>
</dbReference>